<dbReference type="EMBL" id="QNRF01000005">
    <property type="protein sequence ID" value="RBO82628.1"/>
    <property type="molecule type" value="Genomic_DNA"/>
</dbReference>
<name>A0A366D029_9GAMM</name>
<dbReference type="RefSeq" id="WP_113874591.1">
    <property type="nucleotide sequence ID" value="NZ_QNRF01000005.1"/>
</dbReference>
<evidence type="ECO:0000313" key="3">
    <source>
        <dbReference type="Proteomes" id="UP000252086"/>
    </source>
</evidence>
<evidence type="ECO:0000313" key="2">
    <source>
        <dbReference type="EMBL" id="RBO82628.1"/>
    </source>
</evidence>
<accession>A0A366D029</accession>
<dbReference type="InterPro" id="IPR037026">
    <property type="entry name" value="Vgr_OB-fold_dom_sf"/>
</dbReference>
<protein>
    <submittedName>
        <fullName evidence="2">Phage baseplate assembly protein V</fullName>
    </submittedName>
</protein>
<dbReference type="InterPro" id="IPR044033">
    <property type="entry name" value="GpV-like_apex"/>
</dbReference>
<dbReference type="Pfam" id="PF18946">
    <property type="entry name" value="Apex"/>
    <property type="match status" value="1"/>
</dbReference>
<dbReference type="Gene3D" id="2.40.50.230">
    <property type="entry name" value="Gp5 N-terminal domain"/>
    <property type="match status" value="1"/>
</dbReference>
<keyword evidence="3" id="KW-1185">Reference proteome</keyword>
<dbReference type="InterPro" id="IPR013046">
    <property type="entry name" value="GpV/Gp45"/>
</dbReference>
<comment type="caution">
    <text evidence="2">The sequence shown here is derived from an EMBL/GenBank/DDBJ whole genome shotgun (WGS) entry which is preliminary data.</text>
</comment>
<dbReference type="Gene3D" id="6.20.150.10">
    <property type="match status" value="1"/>
</dbReference>
<reference evidence="2 3" key="1">
    <citation type="submission" date="2018-06" db="EMBL/GenBank/DDBJ databases">
        <title>Genomic Encyclopedia of Type Strains, Phase III (KMG-III): the genomes of soil and plant-associated and newly described type strains.</title>
        <authorList>
            <person name="Whitman W."/>
        </authorList>
    </citation>
    <scope>NUCLEOTIDE SEQUENCE [LARGE SCALE GENOMIC DNA]</scope>
    <source>
        <strain evidence="2 3">CECT 7732</strain>
    </source>
</reference>
<feature type="domain" description="Gp5/Type VI secretion system Vgr protein OB-fold" evidence="1">
    <location>
        <begin position="40"/>
        <end position="94"/>
    </location>
</feature>
<proteinExistence type="predicted"/>
<gene>
    <name evidence="2" type="ORF">DFP76_10593</name>
</gene>
<dbReference type="Proteomes" id="UP000252086">
    <property type="component" value="Unassembled WGS sequence"/>
</dbReference>
<dbReference type="AlphaFoldDB" id="A0A366D029"/>
<sequence length="221" mass="23601">MRQLVEAMVRDMLSPYLDRIEELSEETEDLRRRLQSAIRLGFVSEIHESNTLIRVQHGALKSPFIRWFSSAAGATTDYRCPSLGEQAVLLNYGAGNNGTQTVALIGLFSDTFPASSQDANEIIRCYPDGSLVSYHTQKHQMTIKSVGDLSINVGGSAVVAVEQNATVDVKGKTALKSSGDTTVDAANIKLNGGTGVVTGAHKCMITGLPHADCSSTVTAAK</sequence>
<evidence type="ECO:0000259" key="1">
    <source>
        <dbReference type="Pfam" id="PF04717"/>
    </source>
</evidence>
<dbReference type="Pfam" id="PF04717">
    <property type="entry name" value="Phage_base_V"/>
    <property type="match status" value="1"/>
</dbReference>
<dbReference type="NCBIfam" id="TIGR01644">
    <property type="entry name" value="phage_P2_V"/>
    <property type="match status" value="1"/>
</dbReference>
<dbReference type="OrthoDB" id="4931325at2"/>
<dbReference type="InterPro" id="IPR006531">
    <property type="entry name" value="Gp5/Vgr_OB"/>
</dbReference>
<organism evidence="2 3">
    <name type="scientific">Marinomonas aquiplantarum</name>
    <dbReference type="NCBI Taxonomy" id="491951"/>
    <lineage>
        <taxon>Bacteria</taxon>
        <taxon>Pseudomonadati</taxon>
        <taxon>Pseudomonadota</taxon>
        <taxon>Gammaproteobacteria</taxon>
        <taxon>Oceanospirillales</taxon>
        <taxon>Oceanospirillaceae</taxon>
        <taxon>Marinomonas</taxon>
    </lineage>
</organism>